<dbReference type="Pfam" id="PF00560">
    <property type="entry name" value="LRR_1"/>
    <property type="match status" value="2"/>
</dbReference>
<keyword evidence="3 8" id="KW-0732">Signal</keyword>
<evidence type="ECO:0000313" key="11">
    <source>
        <dbReference type="Proteomes" id="UP000030428"/>
    </source>
</evidence>
<dbReference type="Pfam" id="PF03160">
    <property type="entry name" value="Calx-beta"/>
    <property type="match status" value="1"/>
</dbReference>
<protein>
    <recommendedName>
        <fullName evidence="9">Calx-beta domain-containing protein</fullName>
    </recommendedName>
</protein>
<dbReference type="EMBL" id="JSZA02000029">
    <property type="protein sequence ID" value="TGO03270.1"/>
    <property type="molecule type" value="Genomic_DNA"/>
</dbReference>
<evidence type="ECO:0000256" key="2">
    <source>
        <dbReference type="ARBA" id="ARBA00022692"/>
    </source>
</evidence>
<keyword evidence="5" id="KW-0106">Calcium</keyword>
<evidence type="ECO:0000256" key="4">
    <source>
        <dbReference type="ARBA" id="ARBA00022737"/>
    </source>
</evidence>
<comment type="caution">
    <text evidence="10">The sequence shown here is derived from an EMBL/GenBank/DDBJ whole genome shotgun (WGS) entry which is preliminary data.</text>
</comment>
<evidence type="ECO:0000313" key="10">
    <source>
        <dbReference type="EMBL" id="TGO03270.1"/>
    </source>
</evidence>
<evidence type="ECO:0000256" key="8">
    <source>
        <dbReference type="SAM" id="SignalP"/>
    </source>
</evidence>
<keyword evidence="4" id="KW-0677">Repeat</keyword>
<dbReference type="InterPro" id="IPR038081">
    <property type="entry name" value="CalX-like_sf"/>
</dbReference>
<dbReference type="InterPro" id="IPR032675">
    <property type="entry name" value="LRR_dom_sf"/>
</dbReference>
<dbReference type="GO" id="GO:0007154">
    <property type="term" value="P:cell communication"/>
    <property type="evidence" value="ECO:0007669"/>
    <property type="project" value="InterPro"/>
</dbReference>
<dbReference type="Gene3D" id="2.60.40.2030">
    <property type="match status" value="1"/>
</dbReference>
<dbReference type="PANTHER" id="PTHR48057">
    <property type="entry name" value="LEUCINE-RICH REPEAT SERINE/THREONINE-PROTEIN KINASE 1"/>
    <property type="match status" value="1"/>
</dbReference>
<dbReference type="GO" id="GO:0016020">
    <property type="term" value="C:membrane"/>
    <property type="evidence" value="ECO:0007669"/>
    <property type="project" value="UniProtKB-SubCell"/>
</dbReference>
<evidence type="ECO:0000256" key="7">
    <source>
        <dbReference type="ARBA" id="ARBA00023136"/>
    </source>
</evidence>
<dbReference type="FunFam" id="3.80.10.10:FF:000129">
    <property type="entry name" value="Leucine-rich repeat receptor-like kinase"/>
    <property type="match status" value="1"/>
</dbReference>
<feature type="chain" id="PRO_5020027613" description="Calx-beta domain-containing protein" evidence="8">
    <location>
        <begin position="27"/>
        <end position="565"/>
    </location>
</feature>
<gene>
    <name evidence="10" type="ORF">PN36_09520</name>
</gene>
<dbReference type="Proteomes" id="UP000030428">
    <property type="component" value="Unassembled WGS sequence"/>
</dbReference>
<evidence type="ECO:0000256" key="1">
    <source>
        <dbReference type="ARBA" id="ARBA00004370"/>
    </source>
</evidence>
<keyword evidence="6" id="KW-1133">Transmembrane helix</keyword>
<dbReference type="PANTHER" id="PTHR48057:SF29">
    <property type="entry name" value="OS02G0609900 PROTEIN"/>
    <property type="match status" value="1"/>
</dbReference>
<sequence length="565" mass="61812">MLRIKIHSWLLSSVLGLVFLLPVAQAATDCAAVTEIPTMECEALVALYNSTDGANWSNKTGWNLTNTPCSTPWYGVECAGGHVTRLYLYYNQLSGILTPKIGNLEHLVVLRLEHNEICGEVPSSVTNLLSPPLFYVDLNYNNLTASDPAVKQWLEDNGPWDESTQTPGECTTTGFSCAAVSEIPSTECQALVSIYNESNGAQWDNNTGWLETNTPCSWHGVECAGGVVTRLYLYYNNLSGSFPATIGELKNLVVLRLEHNKLCGNVPSSVMTLAHMWYVNVNYNHLTASNPVKQWLEDHGPWDESTQTPCGDSSTLQFSLSAYSINENGGQAVITVTRTGDNNGEVSVDYATTDDTATAGSDYTATIGTLTWADMNTVNKTFTVDIIDDSDLESEETFIVTLGNAVGAELGGPDTAVVTITDNEESFCATVTGITKSECKGLVAIYKNTNGDLWNDNTNWLKTTTPCDWFGVTCGVGHVTRLYLWYNNLSGTIPAEIKRLKYADVIRLEHNEICGEVPASVMDLTNPPLWYMDVNYNHLTASNPVKAWFNDISPGWDDNTQTACP</sequence>
<name>A0A4E0QUW3_9GAMM</name>
<accession>A0A4E0QUW3</accession>
<dbReference type="Gene3D" id="3.80.10.10">
    <property type="entry name" value="Ribonuclease Inhibitor"/>
    <property type="match status" value="3"/>
</dbReference>
<evidence type="ECO:0000256" key="5">
    <source>
        <dbReference type="ARBA" id="ARBA00022837"/>
    </source>
</evidence>
<proteinExistence type="predicted"/>
<feature type="domain" description="Calx-beta" evidence="9">
    <location>
        <begin position="306"/>
        <end position="403"/>
    </location>
</feature>
<organism evidence="10 11">
    <name type="scientific">Candidatus Thiomargarita nelsonii</name>
    <dbReference type="NCBI Taxonomy" id="1003181"/>
    <lineage>
        <taxon>Bacteria</taxon>
        <taxon>Pseudomonadati</taxon>
        <taxon>Pseudomonadota</taxon>
        <taxon>Gammaproteobacteria</taxon>
        <taxon>Thiotrichales</taxon>
        <taxon>Thiotrichaceae</taxon>
        <taxon>Thiomargarita</taxon>
    </lineage>
</organism>
<comment type="subcellular location">
    <subcellularLocation>
        <location evidence="1">Membrane</location>
    </subcellularLocation>
</comment>
<reference evidence="10 11" key="1">
    <citation type="journal article" date="2016" name="Front. Microbiol.">
        <title>Single-Cell (Meta-)Genomics of a Dimorphic Candidatus Thiomargarita nelsonii Reveals Genomic Plasticity.</title>
        <authorList>
            <person name="Flood B.E."/>
            <person name="Fliss P."/>
            <person name="Jones D.S."/>
            <person name="Dick G.J."/>
            <person name="Jain S."/>
            <person name="Kaster A.K."/>
            <person name="Winkel M."/>
            <person name="Mussmann M."/>
            <person name="Bailey J."/>
        </authorList>
    </citation>
    <scope>NUCLEOTIDE SEQUENCE [LARGE SCALE GENOMIC DNA]</scope>
    <source>
        <strain evidence="10">Hydrate Ridge</strain>
    </source>
</reference>
<dbReference type="SUPFAM" id="SSF52058">
    <property type="entry name" value="L domain-like"/>
    <property type="match status" value="2"/>
</dbReference>
<feature type="signal peptide" evidence="8">
    <location>
        <begin position="1"/>
        <end position="26"/>
    </location>
</feature>
<dbReference type="InterPro" id="IPR013210">
    <property type="entry name" value="LRR_N_plant-typ"/>
</dbReference>
<evidence type="ECO:0000256" key="3">
    <source>
        <dbReference type="ARBA" id="ARBA00022729"/>
    </source>
</evidence>
<dbReference type="InterPro" id="IPR001611">
    <property type="entry name" value="Leu-rich_rpt"/>
</dbReference>
<dbReference type="InterPro" id="IPR052595">
    <property type="entry name" value="LRRC69/RLP"/>
</dbReference>
<dbReference type="SUPFAM" id="SSF141072">
    <property type="entry name" value="CalX-like"/>
    <property type="match status" value="1"/>
</dbReference>
<keyword evidence="11" id="KW-1185">Reference proteome</keyword>
<dbReference type="InterPro" id="IPR003644">
    <property type="entry name" value="Calx_beta"/>
</dbReference>
<keyword evidence="7" id="KW-0472">Membrane</keyword>
<evidence type="ECO:0000256" key="6">
    <source>
        <dbReference type="ARBA" id="ARBA00022989"/>
    </source>
</evidence>
<keyword evidence="2" id="KW-0812">Transmembrane</keyword>
<dbReference type="Pfam" id="PF08263">
    <property type="entry name" value="LRRNT_2"/>
    <property type="match status" value="3"/>
</dbReference>
<dbReference type="SMART" id="SM00237">
    <property type="entry name" value="Calx_beta"/>
    <property type="match status" value="1"/>
</dbReference>
<dbReference type="AlphaFoldDB" id="A0A4E0QUW3"/>
<evidence type="ECO:0000259" key="9">
    <source>
        <dbReference type="SMART" id="SM00237"/>
    </source>
</evidence>